<comment type="cofactor">
    <cofactor evidence="1">
        <name>FMN</name>
        <dbReference type="ChEBI" id="CHEBI:58210"/>
    </cofactor>
</comment>
<feature type="region of interest" description="Disordered" evidence="4">
    <location>
        <begin position="179"/>
        <end position="211"/>
    </location>
</feature>
<comment type="caution">
    <text evidence="6">The sequence shown here is derived from an EMBL/GenBank/DDBJ whole genome shotgun (WGS) entry which is preliminary data.</text>
</comment>
<dbReference type="SMART" id="SM00903">
    <property type="entry name" value="Flavin_Reduct"/>
    <property type="match status" value="1"/>
</dbReference>
<dbReference type="InterPro" id="IPR002563">
    <property type="entry name" value="Flavin_Rdtase-like_dom"/>
</dbReference>
<evidence type="ECO:0000256" key="3">
    <source>
        <dbReference type="ARBA" id="ARBA00038054"/>
    </source>
</evidence>
<reference evidence="6 7" key="1">
    <citation type="submission" date="2019-02" db="EMBL/GenBank/DDBJ databases">
        <title>Thermus sp. a novel from hot spring.</title>
        <authorList>
            <person name="Zhao Z."/>
        </authorList>
    </citation>
    <scope>NUCLEOTIDE SEQUENCE [LARGE SCALE GENOMIC DNA]</scope>
    <source>
        <strain evidence="6 7">CFH 72773T</strain>
    </source>
</reference>
<keyword evidence="2" id="KW-0285">Flavoprotein</keyword>
<keyword evidence="7" id="KW-1185">Reference proteome</keyword>
<dbReference type="InterPro" id="IPR052174">
    <property type="entry name" value="Flavoredoxin"/>
</dbReference>
<evidence type="ECO:0000256" key="2">
    <source>
        <dbReference type="ARBA" id="ARBA00022630"/>
    </source>
</evidence>
<dbReference type="Pfam" id="PF01613">
    <property type="entry name" value="Flavin_Reduct"/>
    <property type="match status" value="1"/>
</dbReference>
<accession>A0A4Q9B596</accession>
<dbReference type="PANTHER" id="PTHR43567">
    <property type="entry name" value="FLAVOREDOXIN-RELATED-RELATED"/>
    <property type="match status" value="1"/>
</dbReference>
<sequence length="211" mass="23107">MRLLSPEGPLPAFYHYYPGVPAVVGARLGERVNFCPAVWNTGLSADPPLFGVALSPKRFTHGLLLETRRFSASFHPHAQAALVQRLGSVSGREVDKGQAPHFLGRTGVPVLEGAYAAYELELLEVHTFGDHDLFVGKVVAVWEEEGLLDEKGRPKPGLSLLYYGKGLYGRPAEEAFAPWRHPTRTLSARGPRQTGGRGFGLEAGRVRRKRA</sequence>
<comment type="similarity">
    <text evidence="3">Belongs to the flavoredoxin family.</text>
</comment>
<dbReference type="RefSeq" id="WP_130840633.1">
    <property type="nucleotide sequence ID" value="NZ_SIJL01000003.1"/>
</dbReference>
<protein>
    <submittedName>
        <fullName evidence="6">Flavin reductase</fullName>
    </submittedName>
</protein>
<dbReference type="InterPro" id="IPR012349">
    <property type="entry name" value="Split_barrel_FMN-bd"/>
</dbReference>
<dbReference type="EMBL" id="SIJL01000003">
    <property type="protein sequence ID" value="TBH21179.1"/>
    <property type="molecule type" value="Genomic_DNA"/>
</dbReference>
<evidence type="ECO:0000313" key="7">
    <source>
        <dbReference type="Proteomes" id="UP000292858"/>
    </source>
</evidence>
<evidence type="ECO:0000259" key="5">
    <source>
        <dbReference type="SMART" id="SM00903"/>
    </source>
</evidence>
<dbReference type="Proteomes" id="UP000292858">
    <property type="component" value="Unassembled WGS sequence"/>
</dbReference>
<dbReference type="OrthoDB" id="9794638at2"/>
<evidence type="ECO:0000313" key="6">
    <source>
        <dbReference type="EMBL" id="TBH21179.1"/>
    </source>
</evidence>
<dbReference type="SUPFAM" id="SSF50475">
    <property type="entry name" value="FMN-binding split barrel"/>
    <property type="match status" value="1"/>
</dbReference>
<feature type="domain" description="Flavin reductase like" evidence="5">
    <location>
        <begin position="14"/>
        <end position="169"/>
    </location>
</feature>
<organism evidence="6 7">
    <name type="scientific">Thermus thermamylovorans</name>
    <dbReference type="NCBI Taxonomy" id="2509362"/>
    <lineage>
        <taxon>Bacteria</taxon>
        <taxon>Thermotogati</taxon>
        <taxon>Deinococcota</taxon>
        <taxon>Deinococci</taxon>
        <taxon>Thermales</taxon>
        <taxon>Thermaceae</taxon>
        <taxon>Thermus</taxon>
    </lineage>
</organism>
<evidence type="ECO:0000256" key="4">
    <source>
        <dbReference type="SAM" id="MobiDB-lite"/>
    </source>
</evidence>
<dbReference type="AlphaFoldDB" id="A0A4Q9B596"/>
<dbReference type="GO" id="GO:0010181">
    <property type="term" value="F:FMN binding"/>
    <property type="evidence" value="ECO:0007669"/>
    <property type="project" value="InterPro"/>
</dbReference>
<gene>
    <name evidence="6" type="ORF">ETP66_03405</name>
</gene>
<evidence type="ECO:0000256" key="1">
    <source>
        <dbReference type="ARBA" id="ARBA00001917"/>
    </source>
</evidence>
<name>A0A4Q9B596_9DEIN</name>
<dbReference type="GO" id="GO:0016646">
    <property type="term" value="F:oxidoreductase activity, acting on the CH-NH group of donors, NAD or NADP as acceptor"/>
    <property type="evidence" value="ECO:0007669"/>
    <property type="project" value="UniProtKB-ARBA"/>
</dbReference>
<proteinExistence type="inferred from homology"/>
<dbReference type="PANTHER" id="PTHR43567:SF1">
    <property type="entry name" value="FLAVOREDOXIN"/>
    <property type="match status" value="1"/>
</dbReference>
<dbReference type="Gene3D" id="2.30.110.10">
    <property type="entry name" value="Electron Transport, Fmn-binding Protein, Chain A"/>
    <property type="match status" value="1"/>
</dbReference>